<protein>
    <recommendedName>
        <fullName evidence="3">ATPase AAA-type core domain-containing protein</fullName>
    </recommendedName>
</protein>
<evidence type="ECO:0008006" key="3">
    <source>
        <dbReference type="Google" id="ProtNLM"/>
    </source>
</evidence>
<sequence>MLSALALNYWQIAFGYIMYTITPYLGEILFAALNLLDIKYYIISGDKETYRKVVKQLETGTRSFAIRHTSGRDYPSGYFLGDRCAGYIENRGSYDEDNKVYLLAATPFYKTLTSGATVKIKGDSPRHVLETEELLAKPVERDQKIKVYNRAGSYKNFYYRSLNLDVSHINPLGDQVAIVEDIVRLYKRKGRATVFIHGVSCAGKSSIGYLVAKAIRGHYCHTFNPTEPGDQFPLMIYELLQGDADTPAVVVLEEANEMIRAVHTKTTLQVPEVPTSVRDKTTWVTMLDDMILYKNVILILTSNESKETIDKLDVAYLRAGRIDCTYDMPCVLPSYVVDS</sequence>
<dbReference type="InterPro" id="IPR027417">
    <property type="entry name" value="P-loop_NTPase"/>
</dbReference>
<keyword evidence="1" id="KW-1133">Transmembrane helix</keyword>
<name>A0A6C0DRE7_9ZZZZ</name>
<accession>A0A6C0DRE7</accession>
<evidence type="ECO:0000256" key="1">
    <source>
        <dbReference type="SAM" id="Phobius"/>
    </source>
</evidence>
<dbReference type="Gene3D" id="3.40.50.300">
    <property type="entry name" value="P-loop containing nucleotide triphosphate hydrolases"/>
    <property type="match status" value="1"/>
</dbReference>
<dbReference type="SUPFAM" id="SSF52540">
    <property type="entry name" value="P-loop containing nucleoside triphosphate hydrolases"/>
    <property type="match status" value="1"/>
</dbReference>
<dbReference type="AlphaFoldDB" id="A0A6C0DRE7"/>
<keyword evidence="1" id="KW-0812">Transmembrane</keyword>
<reference evidence="2" key="1">
    <citation type="journal article" date="2020" name="Nature">
        <title>Giant virus diversity and host interactions through global metagenomics.</title>
        <authorList>
            <person name="Schulz F."/>
            <person name="Roux S."/>
            <person name="Paez-Espino D."/>
            <person name="Jungbluth S."/>
            <person name="Walsh D.A."/>
            <person name="Denef V.J."/>
            <person name="McMahon K.D."/>
            <person name="Konstantinidis K.T."/>
            <person name="Eloe-Fadrosh E.A."/>
            <person name="Kyrpides N.C."/>
            <person name="Woyke T."/>
        </authorList>
    </citation>
    <scope>NUCLEOTIDE SEQUENCE</scope>
    <source>
        <strain evidence="2">GVMAG-M-3300023174-57</strain>
    </source>
</reference>
<organism evidence="2">
    <name type="scientific">viral metagenome</name>
    <dbReference type="NCBI Taxonomy" id="1070528"/>
    <lineage>
        <taxon>unclassified sequences</taxon>
        <taxon>metagenomes</taxon>
        <taxon>organismal metagenomes</taxon>
    </lineage>
</organism>
<evidence type="ECO:0000313" key="2">
    <source>
        <dbReference type="EMBL" id="QHT19486.1"/>
    </source>
</evidence>
<dbReference type="EMBL" id="MN739666">
    <property type="protein sequence ID" value="QHT19486.1"/>
    <property type="molecule type" value="Genomic_DNA"/>
</dbReference>
<keyword evidence="1" id="KW-0472">Membrane</keyword>
<proteinExistence type="predicted"/>
<feature type="transmembrane region" description="Helical" evidence="1">
    <location>
        <begin position="12"/>
        <end position="36"/>
    </location>
</feature>